<evidence type="ECO:0000256" key="1">
    <source>
        <dbReference type="SAM" id="MobiDB-lite"/>
    </source>
</evidence>
<keyword evidence="2" id="KW-0812">Transmembrane</keyword>
<proteinExistence type="predicted"/>
<evidence type="ECO:0000256" key="2">
    <source>
        <dbReference type="SAM" id="Phobius"/>
    </source>
</evidence>
<accession>A0A6C0LLW7</accession>
<name>A0A6C0LLW7_9ZZZZ</name>
<evidence type="ECO:0000313" key="3">
    <source>
        <dbReference type="EMBL" id="QHU31906.1"/>
    </source>
</evidence>
<keyword evidence="2" id="KW-0472">Membrane</keyword>
<feature type="region of interest" description="Disordered" evidence="1">
    <location>
        <begin position="98"/>
        <end position="128"/>
    </location>
</feature>
<dbReference type="EMBL" id="MN740533">
    <property type="protein sequence ID" value="QHU31906.1"/>
    <property type="molecule type" value="Genomic_DNA"/>
</dbReference>
<organism evidence="3">
    <name type="scientific">viral metagenome</name>
    <dbReference type="NCBI Taxonomy" id="1070528"/>
    <lineage>
        <taxon>unclassified sequences</taxon>
        <taxon>metagenomes</taxon>
        <taxon>organismal metagenomes</taxon>
    </lineage>
</organism>
<protein>
    <submittedName>
        <fullName evidence="3">Uncharacterized protein</fullName>
    </submittedName>
</protein>
<reference evidence="3" key="1">
    <citation type="journal article" date="2020" name="Nature">
        <title>Giant virus diversity and host interactions through global metagenomics.</title>
        <authorList>
            <person name="Schulz F."/>
            <person name="Roux S."/>
            <person name="Paez-Espino D."/>
            <person name="Jungbluth S."/>
            <person name="Walsh D.A."/>
            <person name="Denef V.J."/>
            <person name="McMahon K.D."/>
            <person name="Konstantinidis K.T."/>
            <person name="Eloe-Fadrosh E.A."/>
            <person name="Kyrpides N.C."/>
            <person name="Woyke T."/>
        </authorList>
    </citation>
    <scope>NUCLEOTIDE SEQUENCE</scope>
    <source>
        <strain evidence="3">GVMAG-M-3300027963-41</strain>
    </source>
</reference>
<keyword evidence="2" id="KW-1133">Transmembrane helix</keyword>
<feature type="transmembrane region" description="Helical" evidence="2">
    <location>
        <begin position="6"/>
        <end position="25"/>
    </location>
</feature>
<sequence length="204" mass="21320">METWKLLFILVVVCALGTFGVFARLRNTLRGKPFGLHQSHLKHVTYEGFGGGFGTGFNGGFGVGANGGFGGDIEPNFGSIGVDDKKMRREGFFGGGHGGHGGGGHGGGHHGGGGWHGPGGYGGPNQGTWRGWGGDAGGGNWGWYGWSYPWAWYSPLDIAVTCYSDADCDKKSFCASNGYCSRKAVDIVAPVGVPDSTLAEQQRL</sequence>
<dbReference type="AlphaFoldDB" id="A0A6C0LLW7"/>